<keyword evidence="3" id="KW-1185">Reference proteome</keyword>
<proteinExistence type="predicted"/>
<name>A0A4Y2X7G8_ARAVE</name>
<dbReference type="Proteomes" id="UP000499080">
    <property type="component" value="Unassembled WGS sequence"/>
</dbReference>
<dbReference type="EMBL" id="BGPR01072177">
    <property type="protein sequence ID" value="GBO45148.1"/>
    <property type="molecule type" value="Genomic_DNA"/>
</dbReference>
<evidence type="ECO:0000256" key="1">
    <source>
        <dbReference type="SAM" id="MobiDB-lite"/>
    </source>
</evidence>
<feature type="region of interest" description="Disordered" evidence="1">
    <location>
        <begin position="1"/>
        <end position="31"/>
    </location>
</feature>
<evidence type="ECO:0000313" key="2">
    <source>
        <dbReference type="EMBL" id="GBO45148.1"/>
    </source>
</evidence>
<evidence type="ECO:0000313" key="3">
    <source>
        <dbReference type="Proteomes" id="UP000499080"/>
    </source>
</evidence>
<organism evidence="2 3">
    <name type="scientific">Araneus ventricosus</name>
    <name type="common">Orbweaver spider</name>
    <name type="synonym">Epeira ventricosa</name>
    <dbReference type="NCBI Taxonomy" id="182803"/>
    <lineage>
        <taxon>Eukaryota</taxon>
        <taxon>Metazoa</taxon>
        <taxon>Ecdysozoa</taxon>
        <taxon>Arthropoda</taxon>
        <taxon>Chelicerata</taxon>
        <taxon>Arachnida</taxon>
        <taxon>Araneae</taxon>
        <taxon>Araneomorphae</taxon>
        <taxon>Entelegynae</taxon>
        <taxon>Araneoidea</taxon>
        <taxon>Araneidae</taxon>
        <taxon>Araneus</taxon>
    </lineage>
</organism>
<accession>A0A4Y2X7G8</accession>
<sequence length="31" mass="3395">MELQWNRLSSLEPSGSKAETLPLSHRGLSGI</sequence>
<gene>
    <name evidence="2" type="ORF">AVEN_238478_1</name>
</gene>
<reference evidence="2 3" key="1">
    <citation type="journal article" date="2019" name="Sci. Rep.">
        <title>Orb-weaving spider Araneus ventricosus genome elucidates the spidroin gene catalogue.</title>
        <authorList>
            <person name="Kono N."/>
            <person name="Nakamura H."/>
            <person name="Ohtoshi R."/>
            <person name="Moran D.A.P."/>
            <person name="Shinohara A."/>
            <person name="Yoshida Y."/>
            <person name="Fujiwara M."/>
            <person name="Mori M."/>
            <person name="Tomita M."/>
            <person name="Arakawa K."/>
        </authorList>
    </citation>
    <scope>NUCLEOTIDE SEQUENCE [LARGE SCALE GENOMIC DNA]</scope>
</reference>
<comment type="caution">
    <text evidence="2">The sequence shown here is derived from an EMBL/GenBank/DDBJ whole genome shotgun (WGS) entry which is preliminary data.</text>
</comment>
<dbReference type="AlphaFoldDB" id="A0A4Y2X7G8"/>
<protein>
    <submittedName>
        <fullName evidence="2">Uncharacterized protein</fullName>
    </submittedName>
</protein>
<feature type="compositionally biased region" description="Polar residues" evidence="1">
    <location>
        <begin position="1"/>
        <end position="13"/>
    </location>
</feature>
<feature type="non-terminal residue" evidence="2">
    <location>
        <position position="31"/>
    </location>
</feature>